<feature type="compositionally biased region" description="Acidic residues" evidence="1">
    <location>
        <begin position="115"/>
        <end position="135"/>
    </location>
</feature>
<dbReference type="AlphaFoldDB" id="A0A1B8GEQ6"/>
<gene>
    <name evidence="3" type="ORF">VE01_07723</name>
</gene>
<feature type="compositionally biased region" description="Acidic residues" evidence="1">
    <location>
        <begin position="159"/>
        <end position="180"/>
    </location>
</feature>
<reference evidence="3 4" key="1">
    <citation type="submission" date="2016-03" db="EMBL/GenBank/DDBJ databases">
        <title>Comparative genomics of Pseudogymnoascus destructans, the fungus causing white-nose syndrome of bats.</title>
        <authorList>
            <person name="Palmer J.M."/>
            <person name="Drees K.P."/>
            <person name="Foster J.T."/>
            <person name="Lindner D.L."/>
        </authorList>
    </citation>
    <scope>NUCLEOTIDE SEQUENCE [LARGE SCALE GENOMIC DNA]</scope>
    <source>
        <strain evidence="3 4">UAMH 10579</strain>
    </source>
</reference>
<accession>A0A1B8GEQ6</accession>
<dbReference type="RefSeq" id="XP_018128049.1">
    <property type="nucleotide sequence ID" value="XM_018277156.1"/>
</dbReference>
<dbReference type="STRING" id="342668.A0A1B8GEQ6"/>
<sequence length="180" mass="19435">MSGQPPSSPAQPGATRVPTPLECNFLVAIVKNSDGVTNIDWDAVASEAGYNNAATARVRFGQVKKALGWTVRVVGSKGSPIKSPTKVEKKPAKPRAARKPKALTKKQQEALAAAVDDDSNDNEQEDADVYKEEDDANGHKKEFGNGYKQEHDEVVKTEDVDEDADTAVEEEEYASADDYA</sequence>
<dbReference type="GeneID" id="28841109"/>
<name>A0A1B8GEQ6_9PEZI</name>
<feature type="compositionally biased region" description="Basic residues" evidence="1">
    <location>
        <begin position="92"/>
        <end position="104"/>
    </location>
</feature>
<evidence type="ECO:0000259" key="2">
    <source>
        <dbReference type="Pfam" id="PF22980"/>
    </source>
</evidence>
<dbReference type="EMBL" id="KV460244">
    <property type="protein sequence ID" value="OBT94316.1"/>
    <property type="molecule type" value="Genomic_DNA"/>
</dbReference>
<feature type="domain" description="Myb-like DNA-binding" evidence="2">
    <location>
        <begin position="24"/>
        <end position="68"/>
    </location>
</feature>
<dbReference type="OrthoDB" id="5403747at2759"/>
<organism evidence="3 4">
    <name type="scientific">Pseudogymnoascus verrucosus</name>
    <dbReference type="NCBI Taxonomy" id="342668"/>
    <lineage>
        <taxon>Eukaryota</taxon>
        <taxon>Fungi</taxon>
        <taxon>Dikarya</taxon>
        <taxon>Ascomycota</taxon>
        <taxon>Pezizomycotina</taxon>
        <taxon>Leotiomycetes</taxon>
        <taxon>Thelebolales</taxon>
        <taxon>Thelebolaceae</taxon>
        <taxon>Pseudogymnoascus</taxon>
    </lineage>
</organism>
<proteinExistence type="predicted"/>
<evidence type="ECO:0000256" key="1">
    <source>
        <dbReference type="SAM" id="MobiDB-lite"/>
    </source>
</evidence>
<dbReference type="Proteomes" id="UP000091956">
    <property type="component" value="Unassembled WGS sequence"/>
</dbReference>
<dbReference type="Pfam" id="PF22980">
    <property type="entry name" value="Myb_DNA-bind_8"/>
    <property type="match status" value="1"/>
</dbReference>
<reference evidence="4" key="2">
    <citation type="journal article" date="2018" name="Nat. Commun.">
        <title>Extreme sensitivity to ultraviolet light in the fungal pathogen causing white-nose syndrome of bats.</title>
        <authorList>
            <person name="Palmer J.M."/>
            <person name="Drees K.P."/>
            <person name="Foster J.T."/>
            <person name="Lindner D.L."/>
        </authorList>
    </citation>
    <scope>NUCLEOTIDE SEQUENCE [LARGE SCALE GENOMIC DNA]</scope>
    <source>
        <strain evidence="4">UAMH 10579</strain>
    </source>
</reference>
<keyword evidence="4" id="KW-1185">Reference proteome</keyword>
<dbReference type="InterPro" id="IPR054505">
    <property type="entry name" value="Myb_DNA-bind_8"/>
</dbReference>
<evidence type="ECO:0000313" key="4">
    <source>
        <dbReference type="Proteomes" id="UP000091956"/>
    </source>
</evidence>
<feature type="region of interest" description="Disordered" evidence="1">
    <location>
        <begin position="75"/>
        <end position="180"/>
    </location>
</feature>
<feature type="compositionally biased region" description="Basic and acidic residues" evidence="1">
    <location>
        <begin position="136"/>
        <end position="158"/>
    </location>
</feature>
<evidence type="ECO:0000313" key="3">
    <source>
        <dbReference type="EMBL" id="OBT94316.1"/>
    </source>
</evidence>
<protein>
    <recommendedName>
        <fullName evidence="2">Myb-like DNA-binding domain-containing protein</fullName>
    </recommendedName>
</protein>